<reference evidence="2 3" key="1">
    <citation type="submission" date="2020-01" db="EMBL/GenBank/DDBJ databases">
        <authorList>
            <person name="Palmer J.M."/>
        </authorList>
    </citation>
    <scope>NUCLEOTIDE SEQUENCE [LARGE SCALE GENOMIC DNA]</scope>
    <source>
        <strain evidence="2 3">TWF970</strain>
    </source>
</reference>
<name>A0A7C8RKG4_ORBOL</name>
<evidence type="ECO:0008006" key="4">
    <source>
        <dbReference type="Google" id="ProtNLM"/>
    </source>
</evidence>
<sequence>MNNQVMVIENQPNKPTRVYNKIKDLEQYKGFILARFRAGERHKAILRALKNQMGVDFGESRLKRALEKWGASKANLTKSRKAHIQKVVKERYRVGKADARVKVTLRGRGKRLIEDNIDEILNMPDRTGLEPDPVGMELCTPTPGASTGREERNTPTEEQILAARPNDGPGSSQVRDSGDHPDTTIIDDDIKIPFGEARKTNEDGDEIGDEEEDEQEEEEEFMALDQPDEELTRPNPHSSGETDEQLKEIITRGLKALGTQDTGEIDMDDDLVESITSEFDSEYELWDDDSDYYSDDDSKEEMLDWDSPMLRWYARRYEHKYEAFICNWENIANDMIDRMQVYIMRGFSPKEASNMASRENEEHHGVYLPYEVCLNILQGNNIDDQQSGQQEEKEKEKVEDPDGKDLILCVEKVFSYSMANSEYSFDLLIDLNHDGFTEAVIHLPRLILEYGPRSFLTALSIRVAFSMLAENDFEFFGDRLSPLANHLIKIFEEIGMGDNTYIWHQKYSLLDICSGRDRVLERLSRCYGESHPIMVVQHIHEARLIALKINPSDGDREALDKLLAKIGYNVHYCCQNFAVGLGVTNMFLGLWNLADILCSSAATKLKSSLQNCLAAFERSMGLRNCDDQTNYLSTAVAICMLSLGIACCRTGNFGTSLEILIKGHGMFVETHAPEYRDNIVVILEDICQVAAARGPVLYLSLQPAFVNTHKHLSKFTRSVYLWQRQRLRKLWNKYKAYKNKTLQEEYSKIISHRPPSRASTPDLRSYHYYEAVKDWMNSQGGGDDIMTDVNLGGQVIEMDDIEMGADMTAEMSAEQELQMITQRYIQAEAAGLVDARGRFPF</sequence>
<dbReference type="AlphaFoldDB" id="A0A7C8RKG4"/>
<feature type="region of interest" description="Disordered" evidence="1">
    <location>
        <begin position="123"/>
        <end position="243"/>
    </location>
</feature>
<gene>
    <name evidence="2" type="ORF">TWF970_011387</name>
</gene>
<protein>
    <recommendedName>
        <fullName evidence="4">Clr5 domain-containing protein</fullName>
    </recommendedName>
</protein>
<evidence type="ECO:0000313" key="2">
    <source>
        <dbReference type="EMBL" id="KAF3284168.1"/>
    </source>
</evidence>
<organism evidence="2 3">
    <name type="scientific">Orbilia oligospora</name>
    <name type="common">Nematode-trapping fungus</name>
    <name type="synonym">Arthrobotrys oligospora</name>
    <dbReference type="NCBI Taxonomy" id="2813651"/>
    <lineage>
        <taxon>Eukaryota</taxon>
        <taxon>Fungi</taxon>
        <taxon>Dikarya</taxon>
        <taxon>Ascomycota</taxon>
        <taxon>Pezizomycotina</taxon>
        <taxon>Orbiliomycetes</taxon>
        <taxon>Orbiliales</taxon>
        <taxon>Orbiliaceae</taxon>
        <taxon>Orbilia</taxon>
    </lineage>
</organism>
<dbReference type="EMBL" id="JAABOJ010000009">
    <property type="protein sequence ID" value="KAF3284168.1"/>
    <property type="molecule type" value="Genomic_DNA"/>
</dbReference>
<dbReference type="Proteomes" id="UP000474640">
    <property type="component" value="Unassembled WGS sequence"/>
</dbReference>
<feature type="compositionally biased region" description="Basic and acidic residues" evidence="1">
    <location>
        <begin position="176"/>
        <end position="202"/>
    </location>
</feature>
<accession>A0A7C8RKG4</accession>
<comment type="caution">
    <text evidence="2">The sequence shown here is derived from an EMBL/GenBank/DDBJ whole genome shotgun (WGS) entry which is preliminary data.</text>
</comment>
<evidence type="ECO:0000313" key="3">
    <source>
        <dbReference type="Proteomes" id="UP000474640"/>
    </source>
</evidence>
<feature type="compositionally biased region" description="Acidic residues" evidence="1">
    <location>
        <begin position="203"/>
        <end position="229"/>
    </location>
</feature>
<dbReference type="OrthoDB" id="5367736at2759"/>
<evidence type="ECO:0000256" key="1">
    <source>
        <dbReference type="SAM" id="MobiDB-lite"/>
    </source>
</evidence>
<proteinExistence type="predicted"/>